<feature type="region of interest" description="Disordered" evidence="1">
    <location>
        <begin position="63"/>
        <end position="83"/>
    </location>
</feature>
<evidence type="ECO:0000256" key="1">
    <source>
        <dbReference type="SAM" id="MobiDB-lite"/>
    </source>
</evidence>
<protein>
    <submittedName>
        <fullName evidence="2">Uncharacterized protein</fullName>
    </submittedName>
</protein>
<organism evidence="2">
    <name type="scientific">Nanning Botou tick virus 1</name>
    <dbReference type="NCBI Taxonomy" id="2972041"/>
    <lineage>
        <taxon>Viruses</taxon>
        <taxon>Riboviria</taxon>
        <taxon>Orthornavirae</taxon>
        <taxon>Lenarviricota</taxon>
        <taxon>Miaviricetes</taxon>
        <taxon>Ourlivirales</taxon>
        <taxon>Botourmiaviridae</taxon>
    </lineage>
</organism>
<sequence length="124" mass="13541">MSSRGCSALDYQGNLTWLFGGGDSVGRGSRRICGRYWMQLFTSKCSSLNRSLRMTRPSEHCSSFKSRKTGIAGRSGSRDGNPQLARVRGPWVLLTREDARVGIYAGPAPVTVSLRLRLVGVSCV</sequence>
<reference evidence="2" key="1">
    <citation type="submission" date="2022-05" db="EMBL/GenBank/DDBJ databases">
        <authorList>
            <person name="Cao W."/>
            <person name="Jia N."/>
            <person name="Lam T.T.-Y."/>
            <person name="Ni X."/>
            <person name="Liu J."/>
        </authorList>
    </citation>
    <scope>NUCLEOTIDE SEQUENCE</scope>
    <source>
        <strain evidence="2">TIGMIC 2</strain>
    </source>
</reference>
<name>A0A9E7V226_9VIRU</name>
<proteinExistence type="predicted"/>
<evidence type="ECO:0000313" key="2">
    <source>
        <dbReference type="EMBL" id="UYL95425.1"/>
    </source>
</evidence>
<accession>A0A9E7V226</accession>
<dbReference type="EMBL" id="ON746331">
    <property type="protein sequence ID" value="UYL95425.1"/>
    <property type="molecule type" value="Genomic_RNA"/>
</dbReference>